<evidence type="ECO:0000313" key="4">
    <source>
        <dbReference type="EnsemblMetazoa" id="ISCW016409-PA"/>
    </source>
</evidence>
<evidence type="ECO:0000313" key="5">
    <source>
        <dbReference type="Proteomes" id="UP000001555"/>
    </source>
</evidence>
<keyword evidence="5" id="KW-1185">Reference proteome</keyword>
<dbReference type="HOGENOM" id="CLU_2485828_0_0_1"/>
<dbReference type="Proteomes" id="UP000001555">
    <property type="component" value="Unassembled WGS sequence"/>
</dbReference>
<dbReference type="EMBL" id="DS645561">
    <property type="protein sequence ID" value="EEC02196.1"/>
    <property type="molecule type" value="Genomic_DNA"/>
</dbReference>
<reference evidence="4" key="2">
    <citation type="submission" date="2020-05" db="UniProtKB">
        <authorList>
            <consortium name="EnsemblMetazoa"/>
        </authorList>
    </citation>
    <scope>IDENTIFICATION</scope>
    <source>
        <strain evidence="4">wikel</strain>
    </source>
</reference>
<dbReference type="VEuPathDB" id="VectorBase:ISCP_008952"/>
<dbReference type="VEuPathDB" id="VectorBase:ISCW016409"/>
<evidence type="ECO:0000313" key="3">
    <source>
        <dbReference type="EMBL" id="EEC02196.1"/>
    </source>
</evidence>
<protein>
    <submittedName>
        <fullName evidence="3 4">Uncharacterized protein</fullName>
    </submittedName>
</protein>
<dbReference type="AlphaFoldDB" id="B7P6H4"/>
<dbReference type="Gene3D" id="1.20.5.170">
    <property type="match status" value="1"/>
</dbReference>
<accession>B7P6H4</accession>
<dbReference type="InParanoid" id="B7P6H4"/>
<dbReference type="PaxDb" id="6945-B7P6H4"/>
<dbReference type="VEuPathDB" id="VectorBase:ISCI016409"/>
<evidence type="ECO:0000256" key="1">
    <source>
        <dbReference type="SAM" id="Coils"/>
    </source>
</evidence>
<proteinExistence type="predicted"/>
<evidence type="ECO:0000256" key="2">
    <source>
        <dbReference type="SAM" id="MobiDB-lite"/>
    </source>
</evidence>
<feature type="coiled-coil region" evidence="1">
    <location>
        <begin position="55"/>
        <end position="82"/>
    </location>
</feature>
<organism>
    <name type="scientific">Ixodes scapularis</name>
    <name type="common">Black-legged tick</name>
    <name type="synonym">Deer tick</name>
    <dbReference type="NCBI Taxonomy" id="6945"/>
    <lineage>
        <taxon>Eukaryota</taxon>
        <taxon>Metazoa</taxon>
        <taxon>Ecdysozoa</taxon>
        <taxon>Arthropoda</taxon>
        <taxon>Chelicerata</taxon>
        <taxon>Arachnida</taxon>
        <taxon>Acari</taxon>
        <taxon>Parasitiformes</taxon>
        <taxon>Ixodida</taxon>
        <taxon>Ixodoidea</taxon>
        <taxon>Ixodidae</taxon>
        <taxon>Ixodinae</taxon>
        <taxon>Ixodes</taxon>
    </lineage>
</organism>
<dbReference type="EnsemblMetazoa" id="ISCW016409-RA">
    <property type="protein sequence ID" value="ISCW016409-PA"/>
    <property type="gene ID" value="ISCW016409"/>
</dbReference>
<dbReference type="EMBL" id="ABJB010937103">
    <property type="status" value="NOT_ANNOTATED_CDS"/>
    <property type="molecule type" value="Genomic_DNA"/>
</dbReference>
<keyword evidence="1" id="KW-0175">Coiled coil</keyword>
<name>B7P6H4_IXOSC</name>
<dbReference type="OrthoDB" id="7698091at2759"/>
<sequence length="87" mass="9748">MEIEDAQASLSSLTCPVVPAPLTDPTQEDLLDDCHLQNDSPNSFSTFQVGQCEEVTQLKQRVAELDQKVAEHKRDVNNLQKRNNVLL</sequence>
<gene>
    <name evidence="3" type="ORF">IscW_ISCW016409</name>
</gene>
<reference evidence="3 5" key="1">
    <citation type="submission" date="2008-03" db="EMBL/GenBank/DDBJ databases">
        <title>Annotation of Ixodes scapularis.</title>
        <authorList>
            <consortium name="Ixodes scapularis Genome Project Consortium"/>
            <person name="Caler E."/>
            <person name="Hannick L.I."/>
            <person name="Bidwell S."/>
            <person name="Joardar V."/>
            <person name="Thiagarajan M."/>
            <person name="Amedeo P."/>
            <person name="Galinsky K.J."/>
            <person name="Schobel S."/>
            <person name="Inman J."/>
            <person name="Hostetler J."/>
            <person name="Miller J."/>
            <person name="Hammond M."/>
            <person name="Megy K."/>
            <person name="Lawson D."/>
            <person name="Kodira C."/>
            <person name="Sutton G."/>
            <person name="Meyer J."/>
            <person name="Hill C.A."/>
            <person name="Birren B."/>
            <person name="Nene V."/>
            <person name="Collins F."/>
            <person name="Alarcon-Chaidez F."/>
            <person name="Wikel S."/>
            <person name="Strausberg R."/>
        </authorList>
    </citation>
    <scope>NUCLEOTIDE SEQUENCE [LARGE SCALE GENOMIC DNA]</scope>
    <source>
        <strain evidence="5">Wikel</strain>
        <strain evidence="3">Wikel colony</strain>
    </source>
</reference>
<feature type="region of interest" description="Disordered" evidence="2">
    <location>
        <begin position="1"/>
        <end position="26"/>
    </location>
</feature>